<feature type="domain" description="DUF5048" evidence="1">
    <location>
        <begin position="387"/>
        <end position="486"/>
    </location>
</feature>
<protein>
    <recommendedName>
        <fullName evidence="1">DUF5048 domain-containing protein</fullName>
    </recommendedName>
</protein>
<keyword evidence="3" id="KW-1185">Reference proteome</keyword>
<dbReference type="RefSeq" id="WP_120196596.1">
    <property type="nucleotide sequence ID" value="NZ_MCIA01000013.1"/>
</dbReference>
<gene>
    <name evidence="2" type="ORF">BET01_18120</name>
</gene>
<dbReference type="Pfam" id="PF16467">
    <property type="entry name" value="DUF5048"/>
    <property type="match status" value="1"/>
</dbReference>
<evidence type="ECO:0000313" key="2">
    <source>
        <dbReference type="EMBL" id="RKD32202.1"/>
    </source>
</evidence>
<proteinExistence type="predicted"/>
<organism evidence="2 3">
    <name type="scientific">Lacrimispora algidixylanolytica</name>
    <dbReference type="NCBI Taxonomy" id="94868"/>
    <lineage>
        <taxon>Bacteria</taxon>
        <taxon>Bacillati</taxon>
        <taxon>Bacillota</taxon>
        <taxon>Clostridia</taxon>
        <taxon>Lachnospirales</taxon>
        <taxon>Lachnospiraceae</taxon>
        <taxon>Lacrimispora</taxon>
    </lineage>
</organism>
<evidence type="ECO:0000259" key="1">
    <source>
        <dbReference type="Pfam" id="PF16467"/>
    </source>
</evidence>
<comment type="caution">
    <text evidence="2">The sequence shown here is derived from an EMBL/GenBank/DDBJ whole genome shotgun (WGS) entry which is preliminary data.</text>
</comment>
<evidence type="ECO:0000313" key="3">
    <source>
        <dbReference type="Proteomes" id="UP000284277"/>
    </source>
</evidence>
<dbReference type="AlphaFoldDB" id="A0A419T414"/>
<dbReference type="Proteomes" id="UP000284277">
    <property type="component" value="Unassembled WGS sequence"/>
</dbReference>
<sequence>MAYEVTQKDLDLLKQGTQEIYLKVELMDSTFKTLDSLEGQIINDSYSQDSESIQRRSYQFDLVVLNSSFIIGKDKKIWLDKRLRVFYGIKSVKTKEIIWYQLGVFCYLSMKYSFSNTEKKLSVSCGDLMSLYDGTLNGHLNGYGSSNNAPDYAVQNLTIPAGEDIRASVIATMKESRIEKYIVEDIGKPIPYDLTFATGSTYADIWQMIRDLYDSWEFYFDADGTFIWRQIPTCLEDPVILNDTVMQNIVVSENADSKFDGIFNVTEVWGKVLTLEQEDRYADISSYTNNTYGINLSMYTAWDSVDNLTQLAFKVSDDNLAAPKFIINSFSPTIPIYDGDGNPLKPGALKKNNIYVFRYRRLSPDQNALFLLGQFQCYGRYVEESPDCPYSVKNIGYEISQSMDYGNLSDDAACYNQAEYLTYKSTAMLDTINLSTLVIPWLEVNTKLEYTPRYNKETNQYIVKNLSWSTGDGTMSMTLYKFLESYSYVYGRKKKGAN</sequence>
<reference evidence="2 3" key="1">
    <citation type="submission" date="2016-08" db="EMBL/GenBank/DDBJ databases">
        <title>A new outlook on sporulation: Clostridium algidixylanolyticum.</title>
        <authorList>
            <person name="Poppleton D.I."/>
            <person name="Gribaldo S."/>
        </authorList>
    </citation>
    <scope>NUCLEOTIDE SEQUENCE [LARGE SCALE GENOMIC DNA]</scope>
    <source>
        <strain evidence="2 3">SPL73</strain>
    </source>
</reference>
<dbReference type="InterPro" id="IPR032489">
    <property type="entry name" value="DUF5048"/>
</dbReference>
<dbReference type="EMBL" id="MCIA01000013">
    <property type="protein sequence ID" value="RKD32202.1"/>
    <property type="molecule type" value="Genomic_DNA"/>
</dbReference>
<dbReference type="OrthoDB" id="2540929at2"/>
<accession>A0A419T414</accession>
<name>A0A419T414_9FIRM</name>